<dbReference type="NCBIfam" id="TIGR01016">
    <property type="entry name" value="sucCoAbeta"/>
    <property type="match status" value="1"/>
</dbReference>
<keyword evidence="6 7" id="KW-0460">Magnesium</keyword>
<dbReference type="GO" id="GO:0006104">
    <property type="term" value="P:succinyl-CoA metabolic process"/>
    <property type="evidence" value="ECO:0007669"/>
    <property type="project" value="TreeGrafter"/>
</dbReference>
<dbReference type="Pfam" id="PF00549">
    <property type="entry name" value="Ligase_CoA"/>
    <property type="match status" value="1"/>
</dbReference>
<evidence type="ECO:0000313" key="11">
    <source>
        <dbReference type="Proteomes" id="UP000692954"/>
    </source>
</evidence>
<dbReference type="FunFam" id="3.40.50.261:FF:000001">
    <property type="entry name" value="Succinate--CoA ligase [ADP-forming] subunit beta"/>
    <property type="match status" value="1"/>
</dbReference>
<feature type="binding site" evidence="7">
    <location>
        <position position="411"/>
    </location>
    <ligand>
        <name>ATP</name>
        <dbReference type="ChEBI" id="CHEBI:30616"/>
    </ligand>
</feature>
<reference evidence="10" key="1">
    <citation type="submission" date="2021-01" db="EMBL/GenBank/DDBJ databases">
        <authorList>
            <consortium name="Genoscope - CEA"/>
            <person name="William W."/>
        </authorList>
    </citation>
    <scope>NUCLEOTIDE SEQUENCE</scope>
</reference>
<protein>
    <recommendedName>
        <fullName evidence="7">Succinate--CoA ligase [ADP-forming] subunit beta, mitochondrial</fullName>
        <ecNumber evidence="7">6.2.1.5</ecNumber>
    </recommendedName>
    <alternativeName>
        <fullName evidence="7">Succinyl-CoA synthetase beta chain</fullName>
        <shortName evidence="7">SCS-beta</shortName>
    </alternativeName>
</protein>
<dbReference type="EMBL" id="CAJJDN010000093">
    <property type="protein sequence ID" value="CAD8109156.1"/>
    <property type="molecule type" value="Genomic_DNA"/>
</dbReference>
<evidence type="ECO:0000256" key="7">
    <source>
        <dbReference type="HAMAP-Rule" id="MF_03219"/>
    </source>
</evidence>
<comment type="pathway">
    <text evidence="1 7">Carbohydrate metabolism; tricarboxylic acid cycle; succinate from succinyl-CoA (ligase route): step 1/1.</text>
</comment>
<dbReference type="PROSITE" id="PS01217">
    <property type="entry name" value="SUCCINYL_COA_LIG_3"/>
    <property type="match status" value="1"/>
</dbReference>
<keyword evidence="2 7" id="KW-0816">Tricarboxylic acid cycle</keyword>
<comment type="caution">
    <text evidence="10">The sequence shown here is derived from an EMBL/GenBank/DDBJ whole genome shotgun (WGS) entry which is preliminary data.</text>
</comment>
<comment type="subcellular location">
    <subcellularLocation>
        <location evidence="7">Mitochondrion</location>
    </subcellularLocation>
</comment>
<keyword evidence="11" id="KW-1185">Reference proteome</keyword>
<dbReference type="PANTHER" id="PTHR11815">
    <property type="entry name" value="SUCCINYL-COA SYNTHETASE BETA CHAIN"/>
    <property type="match status" value="1"/>
</dbReference>
<dbReference type="HAMAP" id="MF_00558">
    <property type="entry name" value="Succ_CoA_beta"/>
    <property type="match status" value="1"/>
</dbReference>
<dbReference type="GO" id="GO:0016787">
    <property type="term" value="F:hydrolase activity"/>
    <property type="evidence" value="ECO:0007669"/>
    <property type="project" value="InterPro"/>
</dbReference>
<dbReference type="GO" id="GO:0006099">
    <property type="term" value="P:tricarboxylic acid cycle"/>
    <property type="evidence" value="ECO:0007669"/>
    <property type="project" value="UniProtKB-UniRule"/>
</dbReference>
<dbReference type="PROSITE" id="PS00893">
    <property type="entry name" value="NUDIX_BOX"/>
    <property type="match status" value="1"/>
</dbReference>
<keyword evidence="3 7" id="KW-0436">Ligase</keyword>
<dbReference type="NCBIfam" id="NF001913">
    <property type="entry name" value="PRK00696.1"/>
    <property type="match status" value="1"/>
</dbReference>
<dbReference type="Pfam" id="PF08442">
    <property type="entry name" value="ATP-grasp_2"/>
    <property type="match status" value="1"/>
</dbReference>
<dbReference type="FunFam" id="3.30.470.20:FF:000002">
    <property type="entry name" value="Succinate--CoA ligase [ADP-forming] subunit beta"/>
    <property type="match status" value="1"/>
</dbReference>
<dbReference type="Pfam" id="PF00293">
    <property type="entry name" value="NUDIX"/>
    <property type="match status" value="1"/>
</dbReference>
<comment type="catalytic activity">
    <reaction evidence="7">
        <text>succinate + ATP + CoA = succinyl-CoA + ADP + phosphate</text>
        <dbReference type="Rhea" id="RHEA:17661"/>
        <dbReference type="ChEBI" id="CHEBI:30031"/>
        <dbReference type="ChEBI" id="CHEBI:30616"/>
        <dbReference type="ChEBI" id="CHEBI:43474"/>
        <dbReference type="ChEBI" id="CHEBI:57287"/>
        <dbReference type="ChEBI" id="CHEBI:57292"/>
        <dbReference type="ChEBI" id="CHEBI:456216"/>
        <dbReference type="EC" id="6.2.1.5"/>
    </reaction>
</comment>
<comment type="function">
    <text evidence="7">Succinyl-CoA synthetase functions in the citric acid cycle (TCA), coupling the hydrolysis of succinyl-CoA to the synthesis of ATP and thus represents the only step of substrate-level phosphorylation in the TCA. The beta subunit provides nucleotide specificity of the enzyme and binds the substrate succinate, while the binding sites for coenzyme A and phosphate are found in the alpha subunit.</text>
</comment>
<dbReference type="EC" id="6.2.1.5" evidence="7"/>
<sequence>MNKNAKFIWYVYNGNQRAKNKHQVFFKEHQNLKQAAVAIIFWTPNSISAKLPTLGQAHMKSICSQNQLLELLKQENFECKLLICQRQFNLRDIHSNEICFPGGKLDNEESDFEAVIREVMEEVDIDLRRHQTFYIGRLPNNIEIKDAPKELKVCAHVFMVSGEQPKITLNQQELQDFKWMPISYFYDLSDKIRVGKCTQSFTFFMVKSFFRRFPKMIEEIVRNFDHGLFGQIDVGMKNHLFGFSLMILSQMCNLVLNEQKEGREYFGDIRLMSSIVQLMELNFVENTLIGMELMNGRKTVQLVFFQDLQNLQNREESRSEKTFREIMKYIDLYWFDQINKQKDLNIMFNRLIRLATLQHKVIKCFDLHEYQSKDLMRRFNVLVQKGEIALNAEDAAKVARTLDPSGGLILKSQVHAGGRGKGTLSSGLKGGVKICKTPEEVSNYTKQMIGYKLVTHQTPKEGLQVNAVLVHEGVDIVRQLYLAFILDRNSQKPAIVASINGGMEIEEVAKTDPNSIIVLPIDVNIGLTDDIADQVVDTLQLQSVRQQAIEQLRNLYKMFITLDATQVEINPWATDPKNKLFCIDAKINVDDNAKFRQKELVELRKTSVASEQIDPHEELALAAGLNYVALDGNIGCMVNGAGLAMATMDIIKLYGGDPANFLDVGGGANVEQVKTAFEILNSHPKVETILINIFGGIMKCNIIAEGIIKAAQLVDLKTPLVVRLTGTNSQQGAQMLDQFAKSQTKVQITTATDLDDAAQKSVQIAKISKKL</sequence>
<dbReference type="InterPro" id="IPR017866">
    <property type="entry name" value="Succ-CoA_synthase_bsu_CS"/>
</dbReference>
<accession>A0A8S1Q188</accession>
<keyword evidence="4 7" id="KW-0479">Metal-binding</keyword>
<comment type="subunit">
    <text evidence="7 8">Heterodimer of an alpha and a beta subunit.</text>
</comment>
<evidence type="ECO:0000256" key="1">
    <source>
        <dbReference type="ARBA" id="ARBA00005064"/>
    </source>
</evidence>
<dbReference type="GO" id="GO:0004775">
    <property type="term" value="F:succinate-CoA ligase (ADP-forming) activity"/>
    <property type="evidence" value="ECO:0007669"/>
    <property type="project" value="UniProtKB-UniRule"/>
</dbReference>
<name>A0A8S1Q188_9CILI</name>
<evidence type="ECO:0000313" key="10">
    <source>
        <dbReference type="EMBL" id="CAD8109156.1"/>
    </source>
</evidence>
<dbReference type="Proteomes" id="UP000692954">
    <property type="component" value="Unassembled WGS sequence"/>
</dbReference>
<keyword evidence="7" id="KW-0496">Mitochondrion</keyword>
<dbReference type="GO" id="GO:0005524">
    <property type="term" value="F:ATP binding"/>
    <property type="evidence" value="ECO:0007669"/>
    <property type="project" value="UniProtKB-UniRule"/>
</dbReference>
<feature type="binding site" evidence="7">
    <location>
        <position position="570"/>
    </location>
    <ligand>
        <name>Mg(2+)</name>
        <dbReference type="ChEBI" id="CHEBI:18420"/>
    </ligand>
</feature>
<keyword evidence="7" id="KW-0067">ATP-binding</keyword>
<proteinExistence type="inferred from homology"/>
<feature type="domain" description="Nudix hydrolase" evidence="9">
    <location>
        <begin position="32"/>
        <end position="203"/>
    </location>
</feature>
<comment type="similarity">
    <text evidence="7 8">Belongs to the succinate/malate CoA ligase beta subunit family.</text>
</comment>
<dbReference type="GO" id="GO:0000287">
    <property type="term" value="F:magnesium ion binding"/>
    <property type="evidence" value="ECO:0007669"/>
    <property type="project" value="UniProtKB-UniRule"/>
</dbReference>
<feature type="binding site" evidence="7">
    <location>
        <position position="584"/>
    </location>
    <ligand>
        <name>Mg(2+)</name>
        <dbReference type="ChEBI" id="CHEBI:18420"/>
    </ligand>
</feature>
<gene>
    <name evidence="10" type="ORF">PSON_ATCC_30995.1.T0930032</name>
</gene>
<comment type="cofactor">
    <cofactor evidence="7">
        <name>Mg(2+)</name>
        <dbReference type="ChEBI" id="CHEBI:18420"/>
    </cofactor>
    <text evidence="7">Binds 1 Mg(2+) ion per subunit.</text>
</comment>
<evidence type="ECO:0000256" key="6">
    <source>
        <dbReference type="ARBA" id="ARBA00022842"/>
    </source>
</evidence>
<dbReference type="InterPro" id="IPR005811">
    <property type="entry name" value="SUCC_ACL_C"/>
</dbReference>
<dbReference type="PANTHER" id="PTHR11815:SF10">
    <property type="entry name" value="SUCCINATE--COA LIGASE [GDP-FORMING] SUBUNIT BETA, MITOCHONDRIAL"/>
    <property type="match status" value="1"/>
</dbReference>
<dbReference type="PROSITE" id="PS51462">
    <property type="entry name" value="NUDIX"/>
    <property type="match status" value="1"/>
</dbReference>
<evidence type="ECO:0000256" key="8">
    <source>
        <dbReference type="RuleBase" id="RU361258"/>
    </source>
</evidence>
<keyword evidence="5 7" id="KW-0547">Nucleotide-binding</keyword>
<dbReference type="InterPro" id="IPR000086">
    <property type="entry name" value="NUDIX_hydrolase_dom"/>
</dbReference>
<dbReference type="FunFam" id="3.30.1490.20:FF:000002">
    <property type="entry name" value="Succinate--CoA ligase [ADP-forming] subunit beta"/>
    <property type="match status" value="1"/>
</dbReference>
<dbReference type="GO" id="GO:0005739">
    <property type="term" value="C:mitochondrion"/>
    <property type="evidence" value="ECO:0007669"/>
    <property type="project" value="UniProtKB-SubCell"/>
</dbReference>
<dbReference type="InterPro" id="IPR005809">
    <property type="entry name" value="Succ_CoA_ligase-like_bsu"/>
</dbReference>
<evidence type="ECO:0000256" key="4">
    <source>
        <dbReference type="ARBA" id="ARBA00022723"/>
    </source>
</evidence>
<dbReference type="AlphaFoldDB" id="A0A8S1Q188"/>
<feature type="binding site" evidence="7">
    <location>
        <begin position="418"/>
        <end position="420"/>
    </location>
    <ligand>
        <name>ATP</name>
        <dbReference type="ChEBI" id="CHEBI:30616"/>
    </ligand>
</feature>
<feature type="binding site" evidence="7">
    <location>
        <begin position="696"/>
        <end position="698"/>
    </location>
    <ligand>
        <name>substrate</name>
        <note>ligand shared with subunit alpha</note>
    </ligand>
</feature>
<evidence type="ECO:0000256" key="5">
    <source>
        <dbReference type="ARBA" id="ARBA00022741"/>
    </source>
</evidence>
<evidence type="ECO:0000259" key="9">
    <source>
        <dbReference type="PROSITE" id="PS51462"/>
    </source>
</evidence>
<evidence type="ECO:0000256" key="2">
    <source>
        <dbReference type="ARBA" id="ARBA00022532"/>
    </source>
</evidence>
<dbReference type="GO" id="GO:0042709">
    <property type="term" value="C:succinate-CoA ligase complex"/>
    <property type="evidence" value="ECO:0007669"/>
    <property type="project" value="TreeGrafter"/>
</dbReference>
<evidence type="ECO:0000256" key="3">
    <source>
        <dbReference type="ARBA" id="ARBA00022598"/>
    </source>
</evidence>
<organism evidence="10 11">
    <name type="scientific">Paramecium sonneborni</name>
    <dbReference type="NCBI Taxonomy" id="65129"/>
    <lineage>
        <taxon>Eukaryota</taxon>
        <taxon>Sar</taxon>
        <taxon>Alveolata</taxon>
        <taxon>Ciliophora</taxon>
        <taxon>Intramacronucleata</taxon>
        <taxon>Oligohymenophorea</taxon>
        <taxon>Peniculida</taxon>
        <taxon>Parameciidae</taxon>
        <taxon>Paramecium</taxon>
    </lineage>
</organism>
<feature type="binding site" evidence="7">
    <location>
        <position position="639"/>
    </location>
    <ligand>
        <name>substrate</name>
        <note>ligand shared with subunit alpha</note>
    </ligand>
</feature>
<dbReference type="InterPro" id="IPR013650">
    <property type="entry name" value="ATP-grasp_succ-CoA_synth-type"/>
</dbReference>
<comment type="caution">
    <text evidence="7">Lacks conserved residue(s) required for the propagation of feature annotation.</text>
</comment>
<dbReference type="OrthoDB" id="1552at2759"/>
<dbReference type="InterPro" id="IPR020084">
    <property type="entry name" value="NUDIX_hydrolase_CS"/>
</dbReference>